<proteinExistence type="predicted"/>
<dbReference type="Proteomes" id="UP000308000">
    <property type="component" value="Unassembled WGS sequence"/>
</dbReference>
<comment type="caution">
    <text evidence="7">The sequence shown here is derived from an EMBL/GenBank/DDBJ whole genome shotgun (WGS) entry which is preliminary data.</text>
</comment>
<evidence type="ECO:0000313" key="8">
    <source>
        <dbReference type="Proteomes" id="UP000308000"/>
    </source>
</evidence>
<gene>
    <name evidence="7" type="ORF">FCS05_03920</name>
</gene>
<evidence type="ECO:0000256" key="5">
    <source>
        <dbReference type="SAM" id="MobiDB-lite"/>
    </source>
</evidence>
<dbReference type="InterPro" id="IPR036922">
    <property type="entry name" value="Rieske_2Fe-2S_sf"/>
</dbReference>
<dbReference type="EMBL" id="VBRC01000002">
    <property type="protein sequence ID" value="TLK30910.1"/>
    <property type="molecule type" value="Genomic_DNA"/>
</dbReference>
<evidence type="ECO:0000313" key="7">
    <source>
        <dbReference type="EMBL" id="TLK30910.1"/>
    </source>
</evidence>
<dbReference type="CDD" id="cd03528">
    <property type="entry name" value="Rieske_RO_ferredoxin"/>
    <property type="match status" value="1"/>
</dbReference>
<feature type="region of interest" description="Disordered" evidence="5">
    <location>
        <begin position="1"/>
        <end position="40"/>
    </location>
</feature>
<accession>A0AAJ5K6G4</accession>
<sequence length="140" mass="14984">MAEGKRADCQRAPDHRAPRTGALAGGGVNAPGSGASRTGERVRVGRVADLPEGSQTSVRVGDQNVLVIRDQGRFYALRNLCTHQNFPLEGGPVEDGAITCPKHGARFDLETGRALRLPAVKPVRLFRAEVEGEEVYVSPL</sequence>
<evidence type="ECO:0000256" key="4">
    <source>
        <dbReference type="ARBA" id="ARBA00023014"/>
    </source>
</evidence>
<organism evidence="7 8">
    <name type="scientific">Deinococcus metallilatus</name>
    <dbReference type="NCBI Taxonomy" id="1211322"/>
    <lineage>
        <taxon>Bacteria</taxon>
        <taxon>Thermotogati</taxon>
        <taxon>Deinococcota</taxon>
        <taxon>Deinococci</taxon>
        <taxon>Deinococcales</taxon>
        <taxon>Deinococcaceae</taxon>
        <taxon>Deinococcus</taxon>
    </lineage>
</organism>
<protein>
    <submittedName>
        <fullName evidence="7">Non-heme iron oxygenase ferredoxin subunit</fullName>
    </submittedName>
</protein>
<evidence type="ECO:0000256" key="2">
    <source>
        <dbReference type="ARBA" id="ARBA00022723"/>
    </source>
</evidence>
<keyword evidence="1" id="KW-0001">2Fe-2S</keyword>
<dbReference type="SUPFAM" id="SSF50022">
    <property type="entry name" value="ISP domain"/>
    <property type="match status" value="1"/>
</dbReference>
<evidence type="ECO:0000259" key="6">
    <source>
        <dbReference type="PROSITE" id="PS51296"/>
    </source>
</evidence>
<dbReference type="Gene3D" id="2.102.10.10">
    <property type="entry name" value="Rieske [2Fe-2S] iron-sulphur domain"/>
    <property type="match status" value="1"/>
</dbReference>
<reference evidence="7 8" key="1">
    <citation type="submission" date="2019-04" db="EMBL/GenBank/DDBJ databases">
        <title>Deinococcus metalilatus MA1002 mutant No.5.</title>
        <authorList>
            <person name="Park W."/>
            <person name="Park C."/>
        </authorList>
    </citation>
    <scope>NUCLEOTIDE SEQUENCE [LARGE SCALE GENOMIC DNA]</scope>
    <source>
        <strain evidence="7 8">MA1002-m5</strain>
    </source>
</reference>
<dbReference type="GO" id="GO:0046872">
    <property type="term" value="F:metal ion binding"/>
    <property type="evidence" value="ECO:0007669"/>
    <property type="project" value="UniProtKB-KW"/>
</dbReference>
<feature type="domain" description="Rieske" evidence="6">
    <location>
        <begin position="42"/>
        <end position="137"/>
    </location>
</feature>
<dbReference type="GO" id="GO:0051537">
    <property type="term" value="F:2 iron, 2 sulfur cluster binding"/>
    <property type="evidence" value="ECO:0007669"/>
    <property type="project" value="UniProtKB-KW"/>
</dbReference>
<keyword evidence="3" id="KW-0408">Iron</keyword>
<dbReference type="PROSITE" id="PS51296">
    <property type="entry name" value="RIESKE"/>
    <property type="match status" value="1"/>
</dbReference>
<dbReference type="AlphaFoldDB" id="A0AAJ5K6G4"/>
<dbReference type="PANTHER" id="PTHR21496:SF23">
    <property type="entry name" value="3-PHENYLPROPIONATE_CINNAMIC ACID DIOXYGENASE FERREDOXIN SUBUNIT"/>
    <property type="match status" value="1"/>
</dbReference>
<evidence type="ECO:0000256" key="3">
    <source>
        <dbReference type="ARBA" id="ARBA00023004"/>
    </source>
</evidence>
<dbReference type="Pfam" id="PF00355">
    <property type="entry name" value="Rieske"/>
    <property type="match status" value="1"/>
</dbReference>
<keyword evidence="4" id="KW-0411">Iron-sulfur</keyword>
<name>A0AAJ5K6G4_9DEIO</name>
<feature type="compositionally biased region" description="Basic and acidic residues" evidence="5">
    <location>
        <begin position="1"/>
        <end position="17"/>
    </location>
</feature>
<dbReference type="InterPro" id="IPR017941">
    <property type="entry name" value="Rieske_2Fe-2S"/>
</dbReference>
<dbReference type="PANTHER" id="PTHR21496">
    <property type="entry name" value="FERREDOXIN-RELATED"/>
    <property type="match status" value="1"/>
</dbReference>
<evidence type="ECO:0000256" key="1">
    <source>
        <dbReference type="ARBA" id="ARBA00022714"/>
    </source>
</evidence>
<keyword evidence="2" id="KW-0479">Metal-binding</keyword>